<evidence type="ECO:0000256" key="1">
    <source>
        <dbReference type="SAM" id="Phobius"/>
    </source>
</evidence>
<protein>
    <submittedName>
        <fullName evidence="2">Uncharacterized protein</fullName>
    </submittedName>
</protein>
<reference evidence="2" key="1">
    <citation type="submission" date="2021-01" db="EMBL/GenBank/DDBJ databases">
        <title>Genomic Encyclopedia of Type Strains, Phase IV (KMG-IV): sequencing the most valuable type-strain genomes for metagenomic binning, comparative biology and taxonomic classification.</title>
        <authorList>
            <person name="Goeker M."/>
        </authorList>
    </citation>
    <scope>NUCLEOTIDE SEQUENCE</scope>
    <source>
        <strain evidence="2">DSM 25523</strain>
    </source>
</reference>
<sequence>MSQFPNRNRNLLEYIKGLSVWAKVVWVIVLGYIVGRIVYWISRL</sequence>
<keyword evidence="1" id="KW-0472">Membrane</keyword>
<organism evidence="2 3">
    <name type="scientific">Brevibacillus fulvus</name>
    <dbReference type="NCBI Taxonomy" id="1125967"/>
    <lineage>
        <taxon>Bacteria</taxon>
        <taxon>Bacillati</taxon>
        <taxon>Bacillota</taxon>
        <taxon>Bacilli</taxon>
        <taxon>Bacillales</taxon>
        <taxon>Paenibacillaceae</taxon>
        <taxon>Brevibacillus</taxon>
    </lineage>
</organism>
<proteinExistence type="predicted"/>
<dbReference type="RefSeq" id="WP_275581969.1">
    <property type="nucleotide sequence ID" value="NZ_BAABIN010000012.1"/>
</dbReference>
<keyword evidence="1" id="KW-1133">Transmembrane helix</keyword>
<accession>A0A938Y0K2</accession>
<keyword evidence="3" id="KW-1185">Reference proteome</keyword>
<gene>
    <name evidence="2" type="ORF">JOD01_003350</name>
</gene>
<keyword evidence="1" id="KW-0812">Transmembrane</keyword>
<comment type="caution">
    <text evidence="2">The sequence shown here is derived from an EMBL/GenBank/DDBJ whole genome shotgun (WGS) entry which is preliminary data.</text>
</comment>
<evidence type="ECO:0000313" key="3">
    <source>
        <dbReference type="Proteomes" id="UP000717624"/>
    </source>
</evidence>
<evidence type="ECO:0000313" key="2">
    <source>
        <dbReference type="EMBL" id="MBM7591699.1"/>
    </source>
</evidence>
<dbReference type="EMBL" id="JAFBEB010000014">
    <property type="protein sequence ID" value="MBM7591699.1"/>
    <property type="molecule type" value="Genomic_DNA"/>
</dbReference>
<name>A0A938Y0K2_9BACL</name>
<feature type="transmembrane region" description="Helical" evidence="1">
    <location>
        <begin position="20"/>
        <end position="41"/>
    </location>
</feature>
<dbReference type="AlphaFoldDB" id="A0A938Y0K2"/>
<dbReference type="Proteomes" id="UP000717624">
    <property type="component" value="Unassembled WGS sequence"/>
</dbReference>